<accession>S6FR59</accession>
<dbReference type="AlphaFoldDB" id="S6FR59"/>
<dbReference type="EC" id="1.7.1.7" evidence="1"/>
<dbReference type="GO" id="GO:0003920">
    <property type="term" value="F:GMP reductase activity"/>
    <property type="evidence" value="ECO:0007669"/>
    <property type="project" value="UniProtKB-EC"/>
</dbReference>
<gene>
    <name evidence="1" type="primary">guaC</name>
    <name evidence="1" type="ORF">O9U_00360</name>
</gene>
<dbReference type="Proteomes" id="UP000015361">
    <property type="component" value="Unassembled WGS sequence"/>
</dbReference>
<reference evidence="1 2" key="1">
    <citation type="journal article" date="2013" name="Appl. Environ. Microbiol.">
        <title>The Carbohydrate Metabolism Signature of Lactococcus lactis Strain A12 Reveals Its Sourdough Ecosystem Origin.</title>
        <authorList>
            <person name="Passerini D."/>
            <person name="Coddeville M."/>
            <person name="Le Bourgeois P."/>
            <person name="Loubiere P."/>
            <person name="Ritzenthaler P."/>
            <person name="Fontagne-Faucher C."/>
            <person name="Daveran-Mingot M.L."/>
            <person name="Cocaign-Bousquet M."/>
        </authorList>
    </citation>
    <scope>NUCLEOTIDE SEQUENCE [LARGE SCALE GENOMIC DNA]</scope>
    <source>
        <strain evidence="1 2">A12</strain>
    </source>
</reference>
<proteinExistence type="predicted"/>
<comment type="caution">
    <text evidence="1">The sequence shown here is derived from an EMBL/GenBank/DDBJ whole genome shotgun (WGS) entry which is preliminary data.</text>
</comment>
<evidence type="ECO:0000313" key="2">
    <source>
        <dbReference type="Proteomes" id="UP000015361"/>
    </source>
</evidence>
<evidence type="ECO:0000313" key="1">
    <source>
        <dbReference type="EMBL" id="CDG03527.1"/>
    </source>
</evidence>
<dbReference type="EMBL" id="CBLU010000003">
    <property type="protein sequence ID" value="CDG03527.1"/>
    <property type="molecule type" value="Genomic_DNA"/>
</dbReference>
<keyword evidence="1" id="KW-0560">Oxidoreductase</keyword>
<protein>
    <submittedName>
        <fullName evidence="1">GMP reductase</fullName>
        <ecNumber evidence="1">1.7.1.7</ecNumber>
    </submittedName>
</protein>
<organism evidence="1 2">
    <name type="scientific">Lactococcus lactis subsp. lactis A12</name>
    <dbReference type="NCBI Taxonomy" id="1137134"/>
    <lineage>
        <taxon>Bacteria</taxon>
        <taxon>Bacillati</taxon>
        <taxon>Bacillota</taxon>
        <taxon>Bacilli</taxon>
        <taxon>Lactobacillales</taxon>
        <taxon>Streptococcaceae</taxon>
        <taxon>Lactococcus</taxon>
    </lineage>
</organism>
<name>S6FR59_LACLL</name>
<sequence length="41" mass="4534">MKEMEEDLQSSISYAGGRDLSALTKVDYVVVKNSIWNGDAI</sequence>